<dbReference type="Gene3D" id="2.60.40.1120">
    <property type="entry name" value="Carboxypeptidase-like, regulatory domain"/>
    <property type="match status" value="1"/>
</dbReference>
<keyword evidence="8" id="KW-0732">Signal</keyword>
<reference evidence="10 11" key="1">
    <citation type="journal article" date="2017" name="Front. Microbiol.">
        <title>Labilibaculum manganireducens gen. nov., sp. nov. and Labilibaculum filiforme sp. nov., Novel Bacteroidetes Isolated from Subsurface Sediments of the Baltic Sea.</title>
        <authorList>
            <person name="Vandieken V."/>
            <person name="Marshall I.P."/>
            <person name="Niemann H."/>
            <person name="Engelen B."/>
            <person name="Cypionka H."/>
        </authorList>
    </citation>
    <scope>NUCLEOTIDE SEQUENCE [LARGE SCALE GENOMIC DNA]</scope>
    <source>
        <strain evidence="10 11">59.16B</strain>
    </source>
</reference>
<feature type="domain" description="TonB-dependent receptor plug" evidence="9">
    <location>
        <begin position="127"/>
        <end position="233"/>
    </location>
</feature>
<dbReference type="InterPro" id="IPR008969">
    <property type="entry name" value="CarboxyPept-like_regulatory"/>
</dbReference>
<dbReference type="InterPro" id="IPR012910">
    <property type="entry name" value="Plug_dom"/>
</dbReference>
<dbReference type="EMBL" id="MVDD01000014">
    <property type="protein sequence ID" value="PKQ61459.1"/>
    <property type="molecule type" value="Genomic_DNA"/>
</dbReference>
<evidence type="ECO:0000256" key="4">
    <source>
        <dbReference type="ARBA" id="ARBA00022692"/>
    </source>
</evidence>
<evidence type="ECO:0000313" key="10">
    <source>
        <dbReference type="EMBL" id="PKQ61459.1"/>
    </source>
</evidence>
<dbReference type="Pfam" id="PF07715">
    <property type="entry name" value="Plug"/>
    <property type="match status" value="1"/>
</dbReference>
<protein>
    <recommendedName>
        <fullName evidence="9">TonB-dependent receptor plug domain-containing protein</fullName>
    </recommendedName>
</protein>
<dbReference type="InterPro" id="IPR036942">
    <property type="entry name" value="Beta-barrel_TonB_sf"/>
</dbReference>
<name>A0A2N3HTT9_9BACT</name>
<evidence type="ECO:0000313" key="11">
    <source>
        <dbReference type="Proteomes" id="UP000233535"/>
    </source>
</evidence>
<feature type="signal peptide" evidence="8">
    <location>
        <begin position="1"/>
        <end position="33"/>
    </location>
</feature>
<dbReference type="InterPro" id="IPR039426">
    <property type="entry name" value="TonB-dep_rcpt-like"/>
</dbReference>
<dbReference type="SUPFAM" id="SSF49464">
    <property type="entry name" value="Carboxypeptidase regulatory domain-like"/>
    <property type="match status" value="1"/>
</dbReference>
<evidence type="ECO:0000259" key="9">
    <source>
        <dbReference type="Pfam" id="PF07715"/>
    </source>
</evidence>
<feature type="chain" id="PRO_5014742582" description="TonB-dependent receptor plug domain-containing protein" evidence="8">
    <location>
        <begin position="34"/>
        <end position="1034"/>
    </location>
</feature>
<keyword evidence="6 7" id="KW-0998">Cell outer membrane</keyword>
<evidence type="ECO:0000256" key="6">
    <source>
        <dbReference type="ARBA" id="ARBA00023237"/>
    </source>
</evidence>
<dbReference type="Pfam" id="PF13715">
    <property type="entry name" value="CarbopepD_reg_2"/>
    <property type="match status" value="1"/>
</dbReference>
<dbReference type="GO" id="GO:0009279">
    <property type="term" value="C:cell outer membrane"/>
    <property type="evidence" value="ECO:0007669"/>
    <property type="project" value="UniProtKB-SubCell"/>
</dbReference>
<comment type="similarity">
    <text evidence="7">Belongs to the TonB-dependent receptor family.</text>
</comment>
<evidence type="ECO:0000256" key="5">
    <source>
        <dbReference type="ARBA" id="ARBA00023136"/>
    </source>
</evidence>
<dbReference type="RefSeq" id="WP_101262549.1">
    <property type="nucleotide sequence ID" value="NZ_MVDD01000014.1"/>
</dbReference>
<keyword evidence="4 7" id="KW-0812">Transmembrane</keyword>
<dbReference type="AlphaFoldDB" id="A0A2N3HTT9"/>
<dbReference type="SUPFAM" id="SSF56935">
    <property type="entry name" value="Porins"/>
    <property type="match status" value="1"/>
</dbReference>
<dbReference type="Gene3D" id="2.40.170.20">
    <property type="entry name" value="TonB-dependent receptor, beta-barrel domain"/>
    <property type="match status" value="1"/>
</dbReference>
<dbReference type="InterPro" id="IPR023996">
    <property type="entry name" value="TonB-dep_OMP_SusC/RagA"/>
</dbReference>
<dbReference type="Gene3D" id="2.170.130.10">
    <property type="entry name" value="TonB-dependent receptor, plug domain"/>
    <property type="match status" value="1"/>
</dbReference>
<keyword evidence="11" id="KW-1185">Reference proteome</keyword>
<gene>
    <name evidence="10" type="ORF">BZG02_15660</name>
</gene>
<dbReference type="InterPro" id="IPR023997">
    <property type="entry name" value="TonB-dep_OMP_SusC/RagA_CS"/>
</dbReference>
<comment type="subcellular location">
    <subcellularLocation>
        <location evidence="1 7">Cell outer membrane</location>
        <topology evidence="1 7">Multi-pass membrane protein</topology>
    </subcellularLocation>
</comment>
<dbReference type="Proteomes" id="UP000233535">
    <property type="component" value="Unassembled WGS sequence"/>
</dbReference>
<dbReference type="NCBIfam" id="TIGR04056">
    <property type="entry name" value="OMP_RagA_SusC"/>
    <property type="match status" value="1"/>
</dbReference>
<keyword evidence="2 7" id="KW-0813">Transport</keyword>
<comment type="caution">
    <text evidence="10">The sequence shown here is derived from an EMBL/GenBank/DDBJ whole genome shotgun (WGS) entry which is preliminary data.</text>
</comment>
<sequence length="1034" mass="112874">MKRKILFTFKKGLGQYLLIVLVALMCSSIEAQAQELTVKGTVTSSEDGLPLPGVSIVIKGTIEGTITDFEGKYALKNAKVGDVLTYSFIGMEKQEIKVSTSVINLALNPQTIGLNEVVAIGYGTSKKKELTGAVVQVRAEELNRTVTSDLGTALQGQIAGVSVIASSGAPGASSNIQIRGVTSISGTNTPLFVVDGIPQDGDPRISSNEIETIDVLKDAASCAIYGTRGAAGVILITTKQGKAGSLKISANATYGIRTITSGTPLMNANEQAYFEKVQYRNIYNSYDDEITTGYAKNPYSLLNDTDLGDMVFTDNAPTQDYSVNISGGTNDITYNVVAGYYNQEGVIINSEFERFNTRASTNYTKGKWNVRANVGLTIEDKQESPGGIYTQTIKYYPYQQALDPNSDEAVESNGWGSDALAMNWVLNSIKNKDNQKRDRMNAGFNVNFEIVKGLNFNTNLGIAVTNQTRKIFNPYSAHYASDGEELSNPKDSYVQNQSNRRSSLSWDGGLTYEKEFNDHKITATAIYSFEEYKYSGFTAKKYAVANNSIEVLNGATVDPDAQSLFETDNVLVGAIGRLKYDYKSRYLFSASIRRDGSSRFGKDNRWGVFPSASAAWNVADEAFWAPISEVANAFKIRGSYGTTGNQSFNDYMFASTITQGIDYTFGGAGTDAPMVGAAQKSYANALVKWETSIQSNIGIDLGFFKNKLTFTADYYNTDKEDMLFNVQLPGSAGIGSGGDSRVTLNVGDMTNTGYELALNYRNKLNQFNYGIQATFATNENKITSMTSEGFSYTDDWGLIDGDGTSKITVLAEGYEAGAFFLRKTNGIVNSQAKLDEYKTLDPTAKMGDLIYVDSNMDGVLSDADRTYHGSGLPDYELGLNLNCDYKGFDLSMQWYAAVGHEIINGSKATAYSYARHKDLVSVWSEANPTSTLPSYRGISKDHPNYAGYSDLWIEDGSYLRLRNVSLGYTFPTKIVDKIGVRNMRVYVSAQNPITITSYDGFDPEVGGNGMSSRGLDKGNYPVTSFYLMGVNINF</sequence>
<evidence type="ECO:0000256" key="8">
    <source>
        <dbReference type="SAM" id="SignalP"/>
    </source>
</evidence>
<dbReference type="InterPro" id="IPR037066">
    <property type="entry name" value="Plug_dom_sf"/>
</dbReference>
<evidence type="ECO:0000256" key="7">
    <source>
        <dbReference type="PROSITE-ProRule" id="PRU01360"/>
    </source>
</evidence>
<evidence type="ECO:0000256" key="1">
    <source>
        <dbReference type="ARBA" id="ARBA00004571"/>
    </source>
</evidence>
<organism evidence="10 11">
    <name type="scientific">Labilibaculum filiforme</name>
    <dbReference type="NCBI Taxonomy" id="1940526"/>
    <lineage>
        <taxon>Bacteria</taxon>
        <taxon>Pseudomonadati</taxon>
        <taxon>Bacteroidota</taxon>
        <taxon>Bacteroidia</taxon>
        <taxon>Marinilabiliales</taxon>
        <taxon>Marinifilaceae</taxon>
        <taxon>Labilibaculum</taxon>
    </lineage>
</organism>
<accession>A0A2N3HTT9</accession>
<proteinExistence type="inferred from homology"/>
<dbReference type="PROSITE" id="PS52016">
    <property type="entry name" value="TONB_DEPENDENT_REC_3"/>
    <property type="match status" value="1"/>
</dbReference>
<evidence type="ECO:0000256" key="2">
    <source>
        <dbReference type="ARBA" id="ARBA00022448"/>
    </source>
</evidence>
<evidence type="ECO:0000256" key="3">
    <source>
        <dbReference type="ARBA" id="ARBA00022452"/>
    </source>
</evidence>
<dbReference type="NCBIfam" id="TIGR04057">
    <property type="entry name" value="SusC_RagA_signa"/>
    <property type="match status" value="1"/>
</dbReference>
<dbReference type="OrthoDB" id="9768177at2"/>
<keyword evidence="5 7" id="KW-0472">Membrane</keyword>
<keyword evidence="3 7" id="KW-1134">Transmembrane beta strand</keyword>